<organism evidence="2 3">
    <name type="scientific">Pseudomonas tolaasii</name>
    <dbReference type="NCBI Taxonomy" id="29442"/>
    <lineage>
        <taxon>Bacteria</taxon>
        <taxon>Pseudomonadati</taxon>
        <taxon>Pseudomonadota</taxon>
        <taxon>Gammaproteobacteria</taxon>
        <taxon>Pseudomonadales</taxon>
        <taxon>Pseudomonadaceae</taxon>
        <taxon>Pseudomonas</taxon>
    </lineage>
</organism>
<dbReference type="Proteomes" id="UP000549134">
    <property type="component" value="Unassembled WGS sequence"/>
</dbReference>
<dbReference type="RefSeq" id="WP_016969068.1">
    <property type="nucleotide sequence ID" value="NZ_CP020369.1"/>
</dbReference>
<accession>A0A7Y8AHI4</accession>
<dbReference type="AlphaFoldDB" id="A0A7Y8AHI4"/>
<evidence type="ECO:0000313" key="2">
    <source>
        <dbReference type="EMBL" id="NWD34272.1"/>
    </source>
</evidence>
<protein>
    <submittedName>
        <fullName evidence="2">Uncharacterized protein</fullName>
    </submittedName>
</protein>
<gene>
    <name evidence="2" type="ORF">HX787_00255</name>
</gene>
<dbReference type="EMBL" id="JACAQK010000001">
    <property type="protein sequence ID" value="NWD34272.1"/>
    <property type="molecule type" value="Genomic_DNA"/>
</dbReference>
<comment type="caution">
    <text evidence="2">The sequence shown here is derived from an EMBL/GenBank/DDBJ whole genome shotgun (WGS) entry which is preliminary data.</text>
</comment>
<evidence type="ECO:0000313" key="3">
    <source>
        <dbReference type="Proteomes" id="UP000549134"/>
    </source>
</evidence>
<proteinExistence type="predicted"/>
<evidence type="ECO:0000256" key="1">
    <source>
        <dbReference type="SAM" id="MobiDB-lite"/>
    </source>
</evidence>
<sequence>MTSHKKPDKTPDPISSEEAQKGTGKASRGQTLEHANPKTETVDKVLTPTSIKETQRETDAINEQAAKAERKLGH</sequence>
<name>A0A7Y8AHI4_PSETO</name>
<dbReference type="GeneID" id="55847490"/>
<feature type="region of interest" description="Disordered" evidence="1">
    <location>
        <begin position="1"/>
        <end position="74"/>
    </location>
</feature>
<reference evidence="2 3" key="1">
    <citation type="submission" date="2020-04" db="EMBL/GenBank/DDBJ databases">
        <title>Molecular characterization of pseudomonads from Agaricus bisporus reveal novel blotch 2 pathogens in Western Europe.</title>
        <authorList>
            <person name="Taparia T."/>
            <person name="Krijger M."/>
            <person name="Haynes E."/>
            <person name="Elpinstone J.G."/>
            <person name="Noble R."/>
            <person name="Van Der Wolf J."/>
        </authorList>
    </citation>
    <scope>NUCLEOTIDE SEQUENCE [LARGE SCALE GENOMIC DNA]</scope>
    <source>
        <strain evidence="2 3">IPO3746</strain>
    </source>
</reference>